<accession>A0ABP8MPT9</accession>
<organism evidence="2 3">
    <name type="scientific">Novipirellula rosea</name>
    <dbReference type="NCBI Taxonomy" id="1031540"/>
    <lineage>
        <taxon>Bacteria</taxon>
        <taxon>Pseudomonadati</taxon>
        <taxon>Planctomycetota</taxon>
        <taxon>Planctomycetia</taxon>
        <taxon>Pirellulales</taxon>
        <taxon>Pirellulaceae</taxon>
        <taxon>Novipirellula</taxon>
    </lineage>
</organism>
<evidence type="ECO:0000313" key="3">
    <source>
        <dbReference type="Proteomes" id="UP001500840"/>
    </source>
</evidence>
<dbReference type="Proteomes" id="UP001500840">
    <property type="component" value="Unassembled WGS sequence"/>
</dbReference>
<protein>
    <submittedName>
        <fullName evidence="2">Uncharacterized protein</fullName>
    </submittedName>
</protein>
<dbReference type="EMBL" id="BAABGA010000029">
    <property type="protein sequence ID" value="GAA4452886.1"/>
    <property type="molecule type" value="Genomic_DNA"/>
</dbReference>
<gene>
    <name evidence="2" type="ORF">GCM10023156_22960</name>
</gene>
<evidence type="ECO:0000256" key="1">
    <source>
        <dbReference type="SAM" id="MobiDB-lite"/>
    </source>
</evidence>
<feature type="region of interest" description="Disordered" evidence="1">
    <location>
        <begin position="1"/>
        <end position="38"/>
    </location>
</feature>
<evidence type="ECO:0000313" key="2">
    <source>
        <dbReference type="EMBL" id="GAA4452886.1"/>
    </source>
</evidence>
<name>A0ABP8MPT9_9BACT</name>
<proteinExistence type="predicted"/>
<reference evidence="3" key="1">
    <citation type="journal article" date="2019" name="Int. J. Syst. Evol. Microbiol.">
        <title>The Global Catalogue of Microorganisms (GCM) 10K type strain sequencing project: providing services to taxonomists for standard genome sequencing and annotation.</title>
        <authorList>
            <consortium name="The Broad Institute Genomics Platform"/>
            <consortium name="The Broad Institute Genome Sequencing Center for Infectious Disease"/>
            <person name="Wu L."/>
            <person name="Ma J."/>
        </authorList>
    </citation>
    <scope>NUCLEOTIDE SEQUENCE [LARGE SCALE GENOMIC DNA]</scope>
    <source>
        <strain evidence="3">JCM 17759</strain>
    </source>
</reference>
<keyword evidence="3" id="KW-1185">Reference proteome</keyword>
<feature type="compositionally biased region" description="Polar residues" evidence="1">
    <location>
        <begin position="18"/>
        <end position="37"/>
    </location>
</feature>
<comment type="caution">
    <text evidence="2">The sequence shown here is derived from an EMBL/GenBank/DDBJ whole genome shotgun (WGS) entry which is preliminary data.</text>
</comment>
<sequence length="112" mass="12260">MCKTISALPHNNAAESVEATSPRQQNRASQRPQNRGTAQAIYDDCQIDTAERLLLGRSTLFYEALGRVLESLSAVNFDTKSLERCGSPGVRRTDAARGTARPSDLLDYSKCV</sequence>